<comment type="caution">
    <text evidence="2">The sequence shown here is derived from an EMBL/GenBank/DDBJ whole genome shotgun (WGS) entry which is preliminary data.</text>
</comment>
<name>A0A2G9YBB6_9BACT</name>
<dbReference type="GO" id="GO:0004853">
    <property type="term" value="F:uroporphyrinogen decarboxylase activity"/>
    <property type="evidence" value="ECO:0007669"/>
    <property type="project" value="InterPro"/>
</dbReference>
<dbReference type="EMBL" id="PCRF01000081">
    <property type="protein sequence ID" value="PIP16517.1"/>
    <property type="molecule type" value="Genomic_DNA"/>
</dbReference>
<organism evidence="2 3">
    <name type="scientific">bacterium (Candidatus Ratteibacteria) CG23_combo_of_CG06-09_8_20_14_all_48_7</name>
    <dbReference type="NCBI Taxonomy" id="2014292"/>
    <lineage>
        <taxon>Bacteria</taxon>
        <taxon>Candidatus Ratteibacteria</taxon>
    </lineage>
</organism>
<dbReference type="InterPro" id="IPR038071">
    <property type="entry name" value="UROD/MetE-like_sf"/>
</dbReference>
<accession>A0A2G9YBB6</accession>
<gene>
    <name evidence="2" type="ORF">COX46_01785</name>
</gene>
<dbReference type="AlphaFoldDB" id="A0A2G9YBB6"/>
<dbReference type="Pfam" id="PF01208">
    <property type="entry name" value="URO-D"/>
    <property type="match status" value="1"/>
</dbReference>
<proteinExistence type="predicted"/>
<evidence type="ECO:0000259" key="1">
    <source>
        <dbReference type="Pfam" id="PF01208"/>
    </source>
</evidence>
<reference evidence="2 3" key="1">
    <citation type="submission" date="2017-09" db="EMBL/GenBank/DDBJ databases">
        <title>Depth-based differentiation of microbial function through sediment-hosted aquifers and enrichment of novel symbionts in the deep terrestrial subsurface.</title>
        <authorList>
            <person name="Probst A.J."/>
            <person name="Ladd B."/>
            <person name="Jarett J.K."/>
            <person name="Geller-Mcgrath D.E."/>
            <person name="Sieber C.M."/>
            <person name="Emerson J.B."/>
            <person name="Anantharaman K."/>
            <person name="Thomas B.C."/>
            <person name="Malmstrom R."/>
            <person name="Stieglmeier M."/>
            <person name="Klingl A."/>
            <person name="Woyke T."/>
            <person name="Ryan C.M."/>
            <person name="Banfield J.F."/>
        </authorList>
    </citation>
    <scope>NUCLEOTIDE SEQUENCE [LARGE SCALE GENOMIC DNA]</scope>
    <source>
        <strain evidence="2">CG23_combo_of_CG06-09_8_20_14_all_48_7</strain>
    </source>
</reference>
<dbReference type="Proteomes" id="UP000230392">
    <property type="component" value="Unassembled WGS sequence"/>
</dbReference>
<evidence type="ECO:0000313" key="3">
    <source>
        <dbReference type="Proteomes" id="UP000230392"/>
    </source>
</evidence>
<sequence>MTNREGFIEALLFGKPDKVPFMPGGPRESTLVRWYEEGLPKSRDWYEVLLERLGLPEEPSRERISLEIDFRMSPQFEEKVLEHKDGHYIVQDWMGAITEISDKYDYTYIRSSKDFVTRKWHKFPVENRRDWEEMKRRFDPKTQGRYPVDLSERCAKLQDRDHVLTIAFNGPFWQLREWCGFENLCLFMAENPDFVMEMTRFWQNFVLAVLEPVLSRVAPDHILISEDMAYKVKSMISPAMVRKFLMPVWQAWTARIRKSGCPVIEVDSDGYIEELIPLWIESGINVCSPIEVAAGNDLLAYRKRFGKNMAYRGGIDKRAIAKGGKVLEDEVMRVAPSLLKDGGYIPSCDHGVPPDISWQNFIEYSRLLARLTGWR</sequence>
<dbReference type="GO" id="GO:0006779">
    <property type="term" value="P:porphyrin-containing compound biosynthetic process"/>
    <property type="evidence" value="ECO:0007669"/>
    <property type="project" value="InterPro"/>
</dbReference>
<dbReference type="SUPFAM" id="SSF51726">
    <property type="entry name" value="UROD/MetE-like"/>
    <property type="match status" value="1"/>
</dbReference>
<dbReference type="InterPro" id="IPR000257">
    <property type="entry name" value="Uroporphyrinogen_deCOase"/>
</dbReference>
<feature type="domain" description="Uroporphyrinogen decarboxylase (URO-D)" evidence="1">
    <location>
        <begin position="145"/>
        <end position="360"/>
    </location>
</feature>
<dbReference type="Gene3D" id="3.20.20.210">
    <property type="match status" value="1"/>
</dbReference>
<protein>
    <recommendedName>
        <fullName evidence="1">Uroporphyrinogen decarboxylase (URO-D) domain-containing protein</fullName>
    </recommendedName>
</protein>
<evidence type="ECO:0000313" key="2">
    <source>
        <dbReference type="EMBL" id="PIP16517.1"/>
    </source>
</evidence>